<gene>
    <name evidence="1" type="ORF">S12H4_63573</name>
</gene>
<name>X1VRF0_9ZZZZ</name>
<comment type="caution">
    <text evidence="1">The sequence shown here is derived from an EMBL/GenBank/DDBJ whole genome shotgun (WGS) entry which is preliminary data.</text>
</comment>
<sequence length="35" mass="4275">HYFYINVTTHLLDFYVAYQCVDNFLAPPELLMFYL</sequence>
<reference evidence="1" key="1">
    <citation type="journal article" date="2014" name="Front. Microbiol.">
        <title>High frequency of phylogenetically diverse reductive dehalogenase-homologous genes in deep subseafloor sedimentary metagenomes.</title>
        <authorList>
            <person name="Kawai M."/>
            <person name="Futagami T."/>
            <person name="Toyoda A."/>
            <person name="Takaki Y."/>
            <person name="Nishi S."/>
            <person name="Hori S."/>
            <person name="Arai W."/>
            <person name="Tsubouchi T."/>
            <person name="Morono Y."/>
            <person name="Uchiyama I."/>
            <person name="Ito T."/>
            <person name="Fujiyama A."/>
            <person name="Inagaki F."/>
            <person name="Takami H."/>
        </authorList>
    </citation>
    <scope>NUCLEOTIDE SEQUENCE</scope>
    <source>
        <strain evidence="1">Expedition CK06-06</strain>
    </source>
</reference>
<dbReference type="EMBL" id="BARW01043372">
    <property type="protein sequence ID" value="GAJ19516.1"/>
    <property type="molecule type" value="Genomic_DNA"/>
</dbReference>
<evidence type="ECO:0000313" key="1">
    <source>
        <dbReference type="EMBL" id="GAJ19516.1"/>
    </source>
</evidence>
<organism evidence="1">
    <name type="scientific">marine sediment metagenome</name>
    <dbReference type="NCBI Taxonomy" id="412755"/>
    <lineage>
        <taxon>unclassified sequences</taxon>
        <taxon>metagenomes</taxon>
        <taxon>ecological metagenomes</taxon>
    </lineage>
</organism>
<feature type="non-terminal residue" evidence="1">
    <location>
        <position position="35"/>
    </location>
</feature>
<dbReference type="AlphaFoldDB" id="X1VRF0"/>
<protein>
    <submittedName>
        <fullName evidence="1">Uncharacterized protein</fullName>
    </submittedName>
</protein>
<accession>X1VRF0</accession>
<feature type="non-terminal residue" evidence="1">
    <location>
        <position position="1"/>
    </location>
</feature>
<proteinExistence type="predicted"/>